<dbReference type="PATRIC" id="fig|1254432.3.peg.799"/>
<dbReference type="Proteomes" id="UP000014803">
    <property type="component" value="Chromosome"/>
</dbReference>
<sequence>MADGGWRMADGRRRMADGGGALEADGDVRDP</sequence>
<dbReference type="KEGG" id="scu:SCE1572_03635"/>
<feature type="region of interest" description="Disordered" evidence="1">
    <location>
        <begin position="1"/>
        <end position="31"/>
    </location>
</feature>
<dbReference type="HOGENOM" id="CLU_3398510_0_0_7"/>
<proteinExistence type="predicted"/>
<evidence type="ECO:0000256" key="1">
    <source>
        <dbReference type="SAM" id="MobiDB-lite"/>
    </source>
</evidence>
<evidence type="ECO:0000313" key="2">
    <source>
        <dbReference type="EMBL" id="AGP33667.1"/>
    </source>
</evidence>
<evidence type="ECO:0000313" key="3">
    <source>
        <dbReference type="Proteomes" id="UP000014803"/>
    </source>
</evidence>
<reference evidence="2 3" key="1">
    <citation type="journal article" date="2013" name="Sci. Rep.">
        <title>Extraordinary expansion of a Sorangium cellulosum genome from an alkaline milieu.</title>
        <authorList>
            <person name="Han K."/>
            <person name="Li Z.F."/>
            <person name="Peng R."/>
            <person name="Zhu L.P."/>
            <person name="Zhou T."/>
            <person name="Wang L.G."/>
            <person name="Li S.G."/>
            <person name="Zhang X.B."/>
            <person name="Hu W."/>
            <person name="Wu Z.H."/>
            <person name="Qin N."/>
            <person name="Li Y.Z."/>
        </authorList>
    </citation>
    <scope>NUCLEOTIDE SEQUENCE [LARGE SCALE GENOMIC DNA]</scope>
    <source>
        <strain evidence="2 3">So0157-2</strain>
    </source>
</reference>
<dbReference type="EMBL" id="CP003969">
    <property type="protein sequence ID" value="AGP33667.1"/>
    <property type="molecule type" value="Genomic_DNA"/>
</dbReference>
<name>S4XKF9_SORCE</name>
<dbReference type="AlphaFoldDB" id="S4XKF9"/>
<protein>
    <submittedName>
        <fullName evidence="2">Uncharacterized protein</fullName>
    </submittedName>
</protein>
<organism evidence="2 3">
    <name type="scientific">Sorangium cellulosum So0157-2</name>
    <dbReference type="NCBI Taxonomy" id="1254432"/>
    <lineage>
        <taxon>Bacteria</taxon>
        <taxon>Pseudomonadati</taxon>
        <taxon>Myxococcota</taxon>
        <taxon>Polyangia</taxon>
        <taxon>Polyangiales</taxon>
        <taxon>Polyangiaceae</taxon>
        <taxon>Sorangium</taxon>
    </lineage>
</organism>
<gene>
    <name evidence="2" type="ORF">SCE1572_03635</name>
</gene>
<accession>S4XKF9</accession>